<name>A0AA97F6I5_9SPHN</name>
<dbReference type="RefSeq" id="WP_317081263.1">
    <property type="nucleotide sequence ID" value="NZ_CP136594.1"/>
</dbReference>
<proteinExistence type="predicted"/>
<dbReference type="AlphaFoldDB" id="A0AA97F6I5"/>
<evidence type="ECO:0000256" key="1">
    <source>
        <dbReference type="SAM" id="MobiDB-lite"/>
    </source>
</evidence>
<gene>
    <name evidence="3" type="ORF">RB602_13620</name>
</gene>
<sequence>MPKGPLIVAATFGLIAAPIPAWAQSEVPADVAERIVQKPVYGDDECEPSVDADEIVVCVRFDESERYRIPPNLRGDPNDPKNQAWALRVQSLETVGATGTNSCSPVGVGGFTGCTTQLINNYYSAQRNNADVQAGRLIEQARQERLSRIDEEAALVEAAELERQSELEAYRKQREAEEAAAAQAAGSDVQLTPDNPGSDDSLTVPPTAEDAPPS</sequence>
<reference evidence="3 4" key="1">
    <citation type="submission" date="2023-10" db="EMBL/GenBank/DDBJ databases">
        <title>Complete genome sequence of a Sphingomonadaceae bacterium.</title>
        <authorList>
            <person name="Yan C."/>
        </authorList>
    </citation>
    <scope>NUCLEOTIDE SEQUENCE [LARGE SCALE GENOMIC DNA]</scope>
    <source>
        <strain evidence="3 4">SCSIO 66989</strain>
    </source>
</reference>
<dbReference type="EMBL" id="CP136594">
    <property type="protein sequence ID" value="WOE74863.1"/>
    <property type="molecule type" value="Genomic_DNA"/>
</dbReference>
<evidence type="ECO:0000313" key="4">
    <source>
        <dbReference type="Proteomes" id="UP001302429"/>
    </source>
</evidence>
<accession>A0AA97F6I5</accession>
<evidence type="ECO:0000313" key="3">
    <source>
        <dbReference type="EMBL" id="WOE74863.1"/>
    </source>
</evidence>
<dbReference type="KEGG" id="acoa:RB602_13620"/>
<evidence type="ECO:0000256" key="2">
    <source>
        <dbReference type="SAM" id="SignalP"/>
    </source>
</evidence>
<dbReference type="Proteomes" id="UP001302429">
    <property type="component" value="Chromosome"/>
</dbReference>
<feature type="signal peptide" evidence="2">
    <location>
        <begin position="1"/>
        <end position="23"/>
    </location>
</feature>
<evidence type="ECO:0008006" key="5">
    <source>
        <dbReference type="Google" id="ProtNLM"/>
    </source>
</evidence>
<feature type="region of interest" description="Disordered" evidence="1">
    <location>
        <begin position="170"/>
        <end position="214"/>
    </location>
</feature>
<protein>
    <recommendedName>
        <fullName evidence="5">Secreted protein</fullName>
    </recommendedName>
</protein>
<keyword evidence="4" id="KW-1185">Reference proteome</keyword>
<keyword evidence="2" id="KW-0732">Signal</keyword>
<feature type="compositionally biased region" description="Polar residues" evidence="1">
    <location>
        <begin position="189"/>
        <end position="201"/>
    </location>
</feature>
<feature type="chain" id="PRO_5041697672" description="Secreted protein" evidence="2">
    <location>
        <begin position="24"/>
        <end position="214"/>
    </location>
</feature>
<organism evidence="3 4">
    <name type="scientific">Alterisphingorhabdus coralli</name>
    <dbReference type="NCBI Taxonomy" id="3071408"/>
    <lineage>
        <taxon>Bacteria</taxon>
        <taxon>Pseudomonadati</taxon>
        <taxon>Pseudomonadota</taxon>
        <taxon>Alphaproteobacteria</taxon>
        <taxon>Sphingomonadales</taxon>
        <taxon>Sphingomonadaceae</taxon>
        <taxon>Alterisphingorhabdus (ex Yan et al. 2024)</taxon>
    </lineage>
</organism>